<name>A0A1B2M137_9GAMM</name>
<proteinExistence type="predicted"/>
<dbReference type="Proteomes" id="UP000093391">
    <property type="component" value="Chromosome"/>
</dbReference>
<dbReference type="PROSITE" id="PS51257">
    <property type="entry name" value="PROKAR_LIPOPROTEIN"/>
    <property type="match status" value="1"/>
</dbReference>
<gene>
    <name evidence="1" type="ORF">BFG52_10465</name>
</gene>
<dbReference type="AlphaFoldDB" id="A0A1B2M137"/>
<reference evidence="1 2" key="1">
    <citation type="submission" date="2016-08" db="EMBL/GenBank/DDBJ databases">
        <authorList>
            <person name="Seilhamer J.J."/>
        </authorList>
    </citation>
    <scope>NUCLEOTIDE SEQUENCE [LARGE SCALE GENOMIC DNA]</scope>
    <source>
        <strain evidence="1 2">BRTC-1</strain>
    </source>
</reference>
<evidence type="ECO:0000313" key="1">
    <source>
        <dbReference type="EMBL" id="AOA58733.1"/>
    </source>
</evidence>
<organism evidence="1 2">
    <name type="scientific">Acinetobacter larvae</name>
    <dbReference type="NCBI Taxonomy" id="1789224"/>
    <lineage>
        <taxon>Bacteria</taxon>
        <taxon>Pseudomonadati</taxon>
        <taxon>Pseudomonadota</taxon>
        <taxon>Gammaproteobacteria</taxon>
        <taxon>Moraxellales</taxon>
        <taxon>Moraxellaceae</taxon>
        <taxon>Acinetobacter</taxon>
    </lineage>
</organism>
<dbReference type="OrthoDB" id="8655020at2"/>
<evidence type="ECO:0000313" key="2">
    <source>
        <dbReference type="Proteomes" id="UP000093391"/>
    </source>
</evidence>
<protein>
    <recommendedName>
        <fullName evidence="3">Carboxypeptidase regulatory-like domain-containing protein</fullName>
    </recommendedName>
</protein>
<keyword evidence="2" id="KW-1185">Reference proteome</keyword>
<dbReference type="EMBL" id="CP016895">
    <property type="protein sequence ID" value="AOA58733.1"/>
    <property type="molecule type" value="Genomic_DNA"/>
</dbReference>
<dbReference type="KEGG" id="ala:BFG52_10465"/>
<evidence type="ECO:0008006" key="3">
    <source>
        <dbReference type="Google" id="ProtNLM"/>
    </source>
</evidence>
<sequence>MLKLLQGSIFISSVVMVQACIPHYKMIRPALQVTVKDSQGQVIEQAKVVLVTQQRPAFVGLKYDLQMSNQQGIAHFVKRSAWHNDIMFLHGVQYYSWWLCVSKNGYQTQRYISLNAEQIKKSNRVVFLPAITDSTQDRDQDCTSTADASHE</sequence>
<accession>A0A1B2M137</accession>
<dbReference type="RefSeq" id="WP_067555752.1">
    <property type="nucleotide sequence ID" value="NZ_CP016895.1"/>
</dbReference>